<feature type="region of interest" description="Disordered" evidence="3">
    <location>
        <begin position="396"/>
        <end position="608"/>
    </location>
</feature>
<accession>A0AAW1PGD5</accession>
<feature type="compositionally biased region" description="Polar residues" evidence="3">
    <location>
        <begin position="482"/>
        <end position="501"/>
    </location>
</feature>
<evidence type="ECO:0000313" key="5">
    <source>
        <dbReference type="Proteomes" id="UP001489004"/>
    </source>
</evidence>
<reference evidence="4 5" key="1">
    <citation type="journal article" date="2024" name="Nat. Commun.">
        <title>Phylogenomics reveals the evolutionary origins of lichenization in chlorophyte algae.</title>
        <authorList>
            <person name="Puginier C."/>
            <person name="Libourel C."/>
            <person name="Otte J."/>
            <person name="Skaloud P."/>
            <person name="Haon M."/>
            <person name="Grisel S."/>
            <person name="Petersen M."/>
            <person name="Berrin J.G."/>
            <person name="Delaux P.M."/>
            <person name="Dal Grande F."/>
            <person name="Keller J."/>
        </authorList>
    </citation>
    <scope>NUCLEOTIDE SEQUENCE [LARGE SCALE GENOMIC DNA]</scope>
    <source>
        <strain evidence="4 5">SAG 2043</strain>
    </source>
</reference>
<gene>
    <name evidence="4" type="ORF">WJX72_001954</name>
</gene>
<feature type="compositionally biased region" description="Low complexity" evidence="3">
    <location>
        <begin position="122"/>
        <end position="133"/>
    </location>
</feature>
<keyword evidence="2" id="KW-0862">Zinc</keyword>
<evidence type="ECO:0008006" key="6">
    <source>
        <dbReference type="Google" id="ProtNLM"/>
    </source>
</evidence>
<dbReference type="InterPro" id="IPR013083">
    <property type="entry name" value="Znf_RING/FYVE/PHD"/>
</dbReference>
<comment type="caution">
    <text evidence="4">The sequence shown here is derived from an EMBL/GenBank/DDBJ whole genome shotgun (WGS) entry which is preliminary data.</text>
</comment>
<dbReference type="Proteomes" id="UP001489004">
    <property type="component" value="Unassembled WGS sequence"/>
</dbReference>
<evidence type="ECO:0000256" key="1">
    <source>
        <dbReference type="ARBA" id="ARBA00022771"/>
    </source>
</evidence>
<feature type="compositionally biased region" description="Basic and acidic residues" evidence="3">
    <location>
        <begin position="433"/>
        <end position="446"/>
    </location>
</feature>
<dbReference type="EMBL" id="JALJOR010000012">
    <property type="protein sequence ID" value="KAK9807538.1"/>
    <property type="molecule type" value="Genomic_DNA"/>
</dbReference>
<keyword evidence="1" id="KW-0863">Zinc-finger</keyword>
<proteinExistence type="predicted"/>
<dbReference type="AlphaFoldDB" id="A0AAW1PGD5"/>
<keyword evidence="1" id="KW-0479">Metal-binding</keyword>
<feature type="region of interest" description="Disordered" evidence="3">
    <location>
        <begin position="207"/>
        <end position="241"/>
    </location>
</feature>
<evidence type="ECO:0000313" key="4">
    <source>
        <dbReference type="EMBL" id="KAK9807538.1"/>
    </source>
</evidence>
<dbReference type="InterPro" id="IPR011011">
    <property type="entry name" value="Znf_FYVE_PHD"/>
</dbReference>
<organism evidence="4 5">
    <name type="scientific">[Myrmecia] bisecta</name>
    <dbReference type="NCBI Taxonomy" id="41462"/>
    <lineage>
        <taxon>Eukaryota</taxon>
        <taxon>Viridiplantae</taxon>
        <taxon>Chlorophyta</taxon>
        <taxon>core chlorophytes</taxon>
        <taxon>Trebouxiophyceae</taxon>
        <taxon>Trebouxiales</taxon>
        <taxon>Trebouxiaceae</taxon>
        <taxon>Myrmecia</taxon>
    </lineage>
</organism>
<keyword evidence="5" id="KW-1185">Reference proteome</keyword>
<feature type="compositionally biased region" description="Basic and acidic residues" evidence="3">
    <location>
        <begin position="901"/>
        <end position="918"/>
    </location>
</feature>
<feature type="compositionally biased region" description="Low complexity" evidence="3">
    <location>
        <begin position="648"/>
        <end position="659"/>
    </location>
</feature>
<dbReference type="SUPFAM" id="SSF57903">
    <property type="entry name" value="FYVE/PHD zinc finger"/>
    <property type="match status" value="1"/>
</dbReference>
<evidence type="ECO:0000256" key="2">
    <source>
        <dbReference type="ARBA" id="ARBA00022833"/>
    </source>
</evidence>
<dbReference type="Gene3D" id="3.30.40.10">
    <property type="entry name" value="Zinc/RING finger domain, C3HC4 (zinc finger)"/>
    <property type="match status" value="1"/>
</dbReference>
<feature type="compositionally biased region" description="Basic and acidic residues" evidence="3">
    <location>
        <begin position="531"/>
        <end position="549"/>
    </location>
</feature>
<feature type="region of interest" description="Disordered" evidence="3">
    <location>
        <begin position="108"/>
        <end position="193"/>
    </location>
</feature>
<evidence type="ECO:0000256" key="3">
    <source>
        <dbReference type="SAM" id="MobiDB-lite"/>
    </source>
</evidence>
<sequence>MEVEASALDKEVEEDEYGLYLELPRLLDDHRRVLCEVCGESYTDDSFDMVMCQNAPYTAEDTGLALLEEAEYKCMNGRHFACFPVPIDEAPEGDWYCESCEALREQEAPSRPGATGAQHSTASGSGAGPSRPGRPAKHKHVAGNAKPTKEAARMQLTRQEPATGPLLKTQKPGMQRPASGQPEGPRRAAVAQKDAFSSLLGSMKARAAVEGAGRDESQREQELKARSKRNREQHAQQPHEARAQACLRQRPVWTGQLRAQAPAPHARQDTELADVLLDVVAHALDKPFTTEAAAQLPQALHLSSAVSIAEDLGLRADDESQVYDAAALLFSASHAAANASRSADNIYAVCRMLHEKHQAGRVELGPDAKGMWLALVARPGDGSLNSLWGVLVAPKEQPRRGQAPSVGCLKKGQQQAPDEQAEKQPQAARGRIHWLDNTRVDKRADSCELGPGPIYSAQARGAHDRPQPDLAEQQATGHAAQQACSTLQQEGSTGQQASGRRSMSLAPQLGGTAGHSGGDGDEAMAISTSLGKREREAAADSGDAKRLRLPDAPQPVNPASGAQPKPAPHPRTASAHAQPVGPASIEQPKAGLNPQPVSRQTGSDGEANPMRLRVADAWAGFTADARASKGSIGDGDRDTPALPAAHLGQQQPRPQGGRPNAAVWHKPLRGLSYSIPGWPSDEHAAFQLPEKVHVKADRLRRDLHRLGAVWHRIPYPHVRVLCFLEELSRQGFEEADGLADMWVGFRVHPDHRGQNGEPPAEPQDSRSFRLLDFLEHPVRFYKGLSFLERCGTLQREPHPGPELHGCVELFPAGVFVVTDAQTLAAAAESLAPLLALLRRGHLSCAQGSLWQLRLSKTDLATLEVTAPGVAAQLREALEVQERKKEKQQRLKQQHAPGQAPESKELLAESEPDHVKSRA</sequence>
<dbReference type="GO" id="GO:0008270">
    <property type="term" value="F:zinc ion binding"/>
    <property type="evidence" value="ECO:0007669"/>
    <property type="project" value="UniProtKB-KW"/>
</dbReference>
<feature type="compositionally biased region" description="Basic and acidic residues" evidence="3">
    <location>
        <begin position="212"/>
        <end position="241"/>
    </location>
</feature>
<feature type="region of interest" description="Disordered" evidence="3">
    <location>
        <begin position="627"/>
        <end position="659"/>
    </location>
</feature>
<feature type="region of interest" description="Disordered" evidence="3">
    <location>
        <begin position="880"/>
        <end position="918"/>
    </location>
</feature>
<protein>
    <recommendedName>
        <fullName evidence="6">PHD-type domain-containing protein</fullName>
    </recommendedName>
</protein>
<name>A0AAW1PGD5_9CHLO</name>